<dbReference type="AlphaFoldDB" id="A0A835I5L3"/>
<organism evidence="2 3">
    <name type="scientific">Coptis chinensis</name>
    <dbReference type="NCBI Taxonomy" id="261450"/>
    <lineage>
        <taxon>Eukaryota</taxon>
        <taxon>Viridiplantae</taxon>
        <taxon>Streptophyta</taxon>
        <taxon>Embryophyta</taxon>
        <taxon>Tracheophyta</taxon>
        <taxon>Spermatophyta</taxon>
        <taxon>Magnoliopsida</taxon>
        <taxon>Ranunculales</taxon>
        <taxon>Ranunculaceae</taxon>
        <taxon>Coptidoideae</taxon>
        <taxon>Coptis</taxon>
    </lineage>
</organism>
<gene>
    <name evidence="2" type="ORF">IFM89_026315</name>
</gene>
<protein>
    <submittedName>
        <fullName evidence="2">Uncharacterized protein</fullName>
    </submittedName>
</protein>
<evidence type="ECO:0000256" key="1">
    <source>
        <dbReference type="SAM" id="MobiDB-lite"/>
    </source>
</evidence>
<evidence type="ECO:0000313" key="2">
    <source>
        <dbReference type="EMBL" id="KAF9611009.1"/>
    </source>
</evidence>
<keyword evidence="3" id="KW-1185">Reference proteome</keyword>
<dbReference type="Proteomes" id="UP000631114">
    <property type="component" value="Unassembled WGS sequence"/>
</dbReference>
<reference evidence="2 3" key="1">
    <citation type="submission" date="2020-10" db="EMBL/GenBank/DDBJ databases">
        <title>The Coptis chinensis genome and diversification of protoberbering-type alkaloids.</title>
        <authorList>
            <person name="Wang B."/>
            <person name="Shu S."/>
            <person name="Song C."/>
            <person name="Liu Y."/>
        </authorList>
    </citation>
    <scope>NUCLEOTIDE SEQUENCE [LARGE SCALE GENOMIC DNA]</scope>
    <source>
        <strain evidence="2">HL-2020</strain>
        <tissue evidence="2">Leaf</tissue>
    </source>
</reference>
<evidence type="ECO:0000313" key="3">
    <source>
        <dbReference type="Proteomes" id="UP000631114"/>
    </source>
</evidence>
<sequence length="130" mass="14466">MLPRIVETVQKKKRDSGIKPLVVEKSVDEEAENLTLQLGGSLYSGEEPTTRPNMCVQSGSHGKKGLALAEIDYTKGEKTPIEDEIAAVDDSSKDGESGPKSCNCLDLFEDYKELERWVDQYYRLLTKLGL</sequence>
<proteinExistence type="predicted"/>
<feature type="compositionally biased region" description="Polar residues" evidence="1">
    <location>
        <begin position="50"/>
        <end position="60"/>
    </location>
</feature>
<dbReference type="EMBL" id="JADFTS010000004">
    <property type="protein sequence ID" value="KAF9611009.1"/>
    <property type="molecule type" value="Genomic_DNA"/>
</dbReference>
<comment type="caution">
    <text evidence="2">The sequence shown here is derived from an EMBL/GenBank/DDBJ whole genome shotgun (WGS) entry which is preliminary data.</text>
</comment>
<name>A0A835I5L3_9MAGN</name>
<feature type="region of interest" description="Disordered" evidence="1">
    <location>
        <begin position="41"/>
        <end position="60"/>
    </location>
</feature>
<accession>A0A835I5L3</accession>